<dbReference type="PROSITE" id="PS51257">
    <property type="entry name" value="PROKAR_LIPOPROTEIN"/>
    <property type="match status" value="1"/>
</dbReference>
<proteinExistence type="predicted"/>
<protein>
    <recommendedName>
        <fullName evidence="3">DUF4367 domain-containing protein</fullName>
    </recommendedName>
</protein>
<dbReference type="Proteomes" id="UP000322524">
    <property type="component" value="Unassembled WGS sequence"/>
</dbReference>
<organism evidence="1 2">
    <name type="scientific">Sutcliffiella horikoshii</name>
    <dbReference type="NCBI Taxonomy" id="79883"/>
    <lineage>
        <taxon>Bacteria</taxon>
        <taxon>Bacillati</taxon>
        <taxon>Bacillota</taxon>
        <taxon>Bacilli</taxon>
        <taxon>Bacillales</taxon>
        <taxon>Bacillaceae</taxon>
        <taxon>Sutcliffiella</taxon>
    </lineage>
</organism>
<evidence type="ECO:0000313" key="2">
    <source>
        <dbReference type="Proteomes" id="UP000322524"/>
    </source>
</evidence>
<sequence>MRIKIIIALVFILSGCNQEVSQHPIVHNLKGIEEFPYDFKLPTYLPYDVKEVRVYDYIQIIEELPERLADAKTNDFALSIGIGGYSEELIFIEMTPPNNRNSNHLSAEQIVLSGGREGLYSYVNNKQTLTLNDEGLNYSIIVFTHQEGKELYSQEELIKVANSLTLVNR</sequence>
<name>A0A5D4T328_9BACI</name>
<evidence type="ECO:0000313" key="1">
    <source>
        <dbReference type="EMBL" id="TYS69038.1"/>
    </source>
</evidence>
<reference evidence="1 2" key="1">
    <citation type="submission" date="2019-08" db="EMBL/GenBank/DDBJ databases">
        <title>Bacillus genomes from the desert of Cuatro Cienegas, Coahuila.</title>
        <authorList>
            <person name="Olmedo-Alvarez G."/>
        </authorList>
    </citation>
    <scope>NUCLEOTIDE SEQUENCE [LARGE SCALE GENOMIC DNA]</scope>
    <source>
        <strain evidence="1 2">CH28_1T</strain>
    </source>
</reference>
<comment type="caution">
    <text evidence="1">The sequence shown here is derived from an EMBL/GenBank/DDBJ whole genome shotgun (WGS) entry which is preliminary data.</text>
</comment>
<gene>
    <name evidence="1" type="ORF">FZC76_08920</name>
</gene>
<dbReference type="EMBL" id="VTEV01000003">
    <property type="protein sequence ID" value="TYS69038.1"/>
    <property type="molecule type" value="Genomic_DNA"/>
</dbReference>
<evidence type="ECO:0008006" key="3">
    <source>
        <dbReference type="Google" id="ProtNLM"/>
    </source>
</evidence>
<dbReference type="OrthoDB" id="2882064at2"/>
<accession>A0A5D4T328</accession>
<dbReference type="RefSeq" id="WP_148987869.1">
    <property type="nucleotide sequence ID" value="NZ_VTEV01000003.1"/>
</dbReference>
<dbReference type="AlphaFoldDB" id="A0A5D4T328"/>